<evidence type="ECO:0000256" key="1">
    <source>
        <dbReference type="ARBA" id="ARBA00022737"/>
    </source>
</evidence>
<dbReference type="CDD" id="cd19859">
    <property type="entry name" value="DSRM_STAU_rpt3"/>
    <property type="match status" value="1"/>
</dbReference>
<feature type="region of interest" description="Disordered" evidence="4">
    <location>
        <begin position="240"/>
        <end position="262"/>
    </location>
</feature>
<feature type="region of interest" description="Disordered" evidence="4">
    <location>
        <begin position="59"/>
        <end position="82"/>
    </location>
</feature>
<dbReference type="GO" id="GO:0043025">
    <property type="term" value="C:neuronal cell body"/>
    <property type="evidence" value="ECO:0007669"/>
    <property type="project" value="TreeGrafter"/>
</dbReference>
<keyword evidence="2 3" id="KW-0694">RNA-binding</keyword>
<dbReference type="PANTHER" id="PTHR46054:SF3">
    <property type="entry name" value="MATERNAL EFFECT PROTEIN STAUFEN"/>
    <property type="match status" value="1"/>
</dbReference>
<keyword evidence="1" id="KW-0677">Repeat</keyword>
<feature type="domain" description="DRBM" evidence="5">
    <location>
        <begin position="84"/>
        <end position="151"/>
    </location>
</feature>
<feature type="compositionally biased region" description="Basic and acidic residues" evidence="4">
    <location>
        <begin position="421"/>
        <end position="449"/>
    </location>
</feature>
<dbReference type="GO" id="GO:0003729">
    <property type="term" value="F:mRNA binding"/>
    <property type="evidence" value="ECO:0007669"/>
    <property type="project" value="TreeGrafter"/>
</dbReference>
<dbReference type="Proteomes" id="UP001208570">
    <property type="component" value="Unassembled WGS sequence"/>
</dbReference>
<dbReference type="GO" id="GO:0098964">
    <property type="term" value="P:anterograde dendritic transport of messenger ribonucleoprotein complex"/>
    <property type="evidence" value="ECO:0007669"/>
    <property type="project" value="TreeGrafter"/>
</dbReference>
<protein>
    <recommendedName>
        <fullName evidence="5">DRBM domain-containing protein</fullName>
    </recommendedName>
</protein>
<evidence type="ECO:0000259" key="5">
    <source>
        <dbReference type="PROSITE" id="PS50137"/>
    </source>
</evidence>
<dbReference type="FunFam" id="3.30.160.20:FF:000024">
    <property type="entry name" value="double-stranded RNA-binding protein Staufen homolog 1 isoform X1"/>
    <property type="match status" value="1"/>
</dbReference>
<proteinExistence type="predicted"/>
<feature type="domain" description="DRBM" evidence="5">
    <location>
        <begin position="1"/>
        <end position="50"/>
    </location>
</feature>
<dbReference type="InterPro" id="IPR051740">
    <property type="entry name" value="DRBM-containing_protein"/>
</dbReference>
<comment type="caution">
    <text evidence="6">The sequence shown here is derived from an EMBL/GenBank/DDBJ whole genome shotgun (WGS) entry which is preliminary data.</text>
</comment>
<dbReference type="AlphaFoldDB" id="A0AAD9KBQ6"/>
<dbReference type="GO" id="GO:0003725">
    <property type="term" value="F:double-stranded RNA binding"/>
    <property type="evidence" value="ECO:0007669"/>
    <property type="project" value="TreeGrafter"/>
</dbReference>
<reference evidence="6" key="1">
    <citation type="journal article" date="2023" name="Mol. Biol. Evol.">
        <title>Third-Generation Sequencing Reveals the Adaptive Role of the Epigenome in Three Deep-Sea Polychaetes.</title>
        <authorList>
            <person name="Perez M."/>
            <person name="Aroh O."/>
            <person name="Sun Y."/>
            <person name="Lan Y."/>
            <person name="Juniper S.K."/>
            <person name="Young C.R."/>
            <person name="Angers B."/>
            <person name="Qian P.Y."/>
        </authorList>
    </citation>
    <scope>NUCLEOTIDE SEQUENCE</scope>
    <source>
        <strain evidence="6">P08H-3</strain>
    </source>
</reference>
<dbReference type="PANTHER" id="PTHR46054">
    <property type="entry name" value="MATERNAL EFFECT PROTEIN STAUFEN"/>
    <property type="match status" value="1"/>
</dbReference>
<evidence type="ECO:0000256" key="2">
    <source>
        <dbReference type="ARBA" id="ARBA00022884"/>
    </source>
</evidence>
<dbReference type="EMBL" id="JAODUP010000014">
    <property type="protein sequence ID" value="KAK2168754.1"/>
    <property type="molecule type" value="Genomic_DNA"/>
</dbReference>
<name>A0AAD9KBQ6_9ANNE</name>
<dbReference type="Gene3D" id="3.30.160.20">
    <property type="match status" value="4"/>
</dbReference>
<sequence length="449" mass="49385">MYNQRYQYPRYARIFYVSLKVGQREFIGEGNTRQSARHNAAEKALKILSAIPITPEESNKIHCDKSSDVKDGDDADKNPDTLKSEISLVHEIALKRNMHISFEVIKESGPPHMKTFVTRCTCGDIVTEGEGNSKKLSKKRSAEKMLNDLNTLPPLTTTKQKADPDYGVGINPISRLIQIQQAKKEKEPVYTLIAEKGQPRRKEFVMQVSVGDKSCTGEGPNKKLAKRSAAEAMLQMLGYSRPAPQPSKPAIKTGDTVSPGTDKKVTFLDADNMTNSRQVVPGVLLMPETGGPMSGITQNVFITPRQPPTQLCTSVGDRKDVKYSQQATAAIAKELLDKDVMGNNVVRPKQQLLYLADVLGFKVEFTDLPTKNNDYFSLVSLSTNPPQVSHGGGHTIEDSHDMAALSALKALSASGLNIVPDSKDVDQTDGLHMKKKSESDHKELHSTLE</sequence>
<evidence type="ECO:0000313" key="6">
    <source>
        <dbReference type="EMBL" id="KAK2168754.1"/>
    </source>
</evidence>
<dbReference type="GO" id="GO:0008298">
    <property type="term" value="P:intracellular mRNA localization"/>
    <property type="evidence" value="ECO:0007669"/>
    <property type="project" value="TreeGrafter"/>
</dbReference>
<dbReference type="PROSITE" id="PS50137">
    <property type="entry name" value="DS_RBD"/>
    <property type="match status" value="3"/>
</dbReference>
<dbReference type="CDD" id="cd19860">
    <property type="entry name" value="DSRM_STAU_rpt4"/>
    <property type="match status" value="1"/>
</dbReference>
<evidence type="ECO:0000256" key="3">
    <source>
        <dbReference type="PROSITE-ProRule" id="PRU00266"/>
    </source>
</evidence>
<dbReference type="CDD" id="cd19861">
    <property type="entry name" value="DSRM_STAU_rpt5"/>
    <property type="match status" value="1"/>
</dbReference>
<feature type="region of interest" description="Disordered" evidence="4">
    <location>
        <begin position="419"/>
        <end position="449"/>
    </location>
</feature>
<evidence type="ECO:0000256" key="4">
    <source>
        <dbReference type="SAM" id="MobiDB-lite"/>
    </source>
</evidence>
<dbReference type="SUPFAM" id="SSF54768">
    <property type="entry name" value="dsRNA-binding domain-like"/>
    <property type="match status" value="4"/>
</dbReference>
<dbReference type="FunFam" id="3.30.160.20:FF:000007">
    <property type="entry name" value="Double-stranded RNA-binding protein Staufen homolog 1"/>
    <property type="match status" value="1"/>
</dbReference>
<dbReference type="GO" id="GO:0007281">
    <property type="term" value="P:germ cell development"/>
    <property type="evidence" value="ECO:0007669"/>
    <property type="project" value="TreeGrafter"/>
</dbReference>
<dbReference type="Pfam" id="PF00035">
    <property type="entry name" value="dsrm"/>
    <property type="match status" value="3"/>
</dbReference>
<dbReference type="InterPro" id="IPR014720">
    <property type="entry name" value="dsRBD_dom"/>
</dbReference>
<dbReference type="GO" id="GO:0035418">
    <property type="term" value="P:protein localization to synapse"/>
    <property type="evidence" value="ECO:0007669"/>
    <property type="project" value="TreeGrafter"/>
</dbReference>
<organism evidence="6 7">
    <name type="scientific">Paralvinella palmiformis</name>
    <dbReference type="NCBI Taxonomy" id="53620"/>
    <lineage>
        <taxon>Eukaryota</taxon>
        <taxon>Metazoa</taxon>
        <taxon>Spiralia</taxon>
        <taxon>Lophotrochozoa</taxon>
        <taxon>Annelida</taxon>
        <taxon>Polychaeta</taxon>
        <taxon>Sedentaria</taxon>
        <taxon>Canalipalpata</taxon>
        <taxon>Terebellida</taxon>
        <taxon>Terebelliformia</taxon>
        <taxon>Alvinellidae</taxon>
        <taxon>Paralvinella</taxon>
    </lineage>
</organism>
<dbReference type="InterPro" id="IPR032478">
    <property type="entry name" value="Staufen_C"/>
</dbReference>
<accession>A0AAD9KBQ6</accession>
<evidence type="ECO:0000313" key="7">
    <source>
        <dbReference type="Proteomes" id="UP001208570"/>
    </source>
</evidence>
<dbReference type="GO" id="GO:0005886">
    <property type="term" value="C:plasma membrane"/>
    <property type="evidence" value="ECO:0007669"/>
    <property type="project" value="TreeGrafter"/>
</dbReference>
<dbReference type="Pfam" id="PF16482">
    <property type="entry name" value="Staufen_C"/>
    <property type="match status" value="1"/>
</dbReference>
<keyword evidence="7" id="KW-1185">Reference proteome</keyword>
<gene>
    <name evidence="6" type="ORF">LSH36_14g02001</name>
</gene>
<feature type="domain" description="DRBM" evidence="5">
    <location>
        <begin position="171"/>
        <end position="239"/>
    </location>
</feature>
<dbReference type="GO" id="GO:0032839">
    <property type="term" value="C:dendrite cytoplasm"/>
    <property type="evidence" value="ECO:0007669"/>
    <property type="project" value="GOC"/>
</dbReference>
<dbReference type="SMART" id="SM00358">
    <property type="entry name" value="DSRM"/>
    <property type="match status" value="3"/>
</dbReference>
<dbReference type="GO" id="GO:0010494">
    <property type="term" value="C:cytoplasmic stress granule"/>
    <property type="evidence" value="ECO:0007669"/>
    <property type="project" value="TreeGrafter"/>
</dbReference>